<evidence type="ECO:0000256" key="2">
    <source>
        <dbReference type="ARBA" id="ARBA00022679"/>
    </source>
</evidence>
<dbReference type="EC" id="2.7.7.77" evidence="8"/>
<dbReference type="CDD" id="cd02503">
    <property type="entry name" value="MobA"/>
    <property type="match status" value="1"/>
</dbReference>
<keyword evidence="5 8" id="KW-0460">Magnesium</keyword>
<dbReference type="SUPFAM" id="SSF53448">
    <property type="entry name" value="Nucleotide-diphospho-sugar transferases"/>
    <property type="match status" value="1"/>
</dbReference>
<feature type="binding site" evidence="8">
    <location>
        <begin position="7"/>
        <end position="9"/>
    </location>
    <ligand>
        <name>GTP</name>
        <dbReference type="ChEBI" id="CHEBI:37565"/>
    </ligand>
</feature>
<protein>
    <recommendedName>
        <fullName evidence="8">Probable molybdenum cofactor guanylyltransferase</fullName>
        <shortName evidence="8">MoCo guanylyltransferase</shortName>
        <ecNumber evidence="8">2.7.7.77</ecNumber>
    </recommendedName>
    <alternativeName>
        <fullName evidence="8">GTP:molybdopterin guanylyltransferase</fullName>
    </alternativeName>
    <alternativeName>
        <fullName evidence="8">Mo-MPT guanylyltransferase</fullName>
    </alternativeName>
    <alternativeName>
        <fullName evidence="8">Molybdopterin guanylyltransferase</fullName>
    </alternativeName>
    <alternativeName>
        <fullName evidence="8">Molybdopterin-guanine dinucleotide synthase</fullName>
        <shortName evidence="8">MGD synthase</shortName>
    </alternativeName>
</protein>
<feature type="region of interest" description="Disordered" evidence="9">
    <location>
        <begin position="196"/>
        <end position="215"/>
    </location>
</feature>
<keyword evidence="12" id="KW-1185">Reference proteome</keyword>
<keyword evidence="1 8" id="KW-0963">Cytoplasm</keyword>
<name>M0LVQ1_9EURY</name>
<evidence type="ECO:0000256" key="4">
    <source>
        <dbReference type="ARBA" id="ARBA00022741"/>
    </source>
</evidence>
<dbReference type="InterPro" id="IPR025877">
    <property type="entry name" value="MobA-like_NTP_Trfase"/>
</dbReference>
<keyword evidence="6 8" id="KW-0342">GTP-binding</keyword>
<organism evidence="11 12">
    <name type="scientific">Halococcus hamelinensis 100A6</name>
    <dbReference type="NCBI Taxonomy" id="1132509"/>
    <lineage>
        <taxon>Archaea</taxon>
        <taxon>Methanobacteriati</taxon>
        <taxon>Methanobacteriota</taxon>
        <taxon>Stenosarchaea group</taxon>
        <taxon>Halobacteria</taxon>
        <taxon>Halobacteriales</taxon>
        <taxon>Halococcaceae</taxon>
        <taxon>Halococcus</taxon>
    </lineage>
</organism>
<evidence type="ECO:0000256" key="6">
    <source>
        <dbReference type="ARBA" id="ARBA00023134"/>
    </source>
</evidence>
<dbReference type="PANTHER" id="PTHR19136">
    <property type="entry name" value="MOLYBDENUM COFACTOR GUANYLYLTRANSFERASE"/>
    <property type="match status" value="1"/>
</dbReference>
<evidence type="ECO:0000256" key="7">
    <source>
        <dbReference type="ARBA" id="ARBA00023150"/>
    </source>
</evidence>
<comment type="function">
    <text evidence="8">Transfers a GMP moiety from GTP to Mo-molybdopterin (Mo-MPT) cofactor (Moco or molybdenum cofactor) to form Mo-molybdopterin guanine dinucleotide (Mo-MGD) cofactor.</text>
</comment>
<comment type="domain">
    <text evidence="8">The N-terminal domain determines nucleotide recognition and specific binding, while the C-terminal domain determines the specific binding to the target protein.</text>
</comment>
<feature type="binding site" evidence="8">
    <location>
        <position position="100"/>
    </location>
    <ligand>
        <name>GTP</name>
        <dbReference type="ChEBI" id="CHEBI:37565"/>
    </ligand>
</feature>
<comment type="catalytic activity">
    <reaction evidence="8">
        <text>Mo-molybdopterin + GTP + H(+) = Mo-molybdopterin guanine dinucleotide + diphosphate</text>
        <dbReference type="Rhea" id="RHEA:34243"/>
        <dbReference type="ChEBI" id="CHEBI:15378"/>
        <dbReference type="ChEBI" id="CHEBI:33019"/>
        <dbReference type="ChEBI" id="CHEBI:37565"/>
        <dbReference type="ChEBI" id="CHEBI:71302"/>
        <dbReference type="ChEBI" id="CHEBI:71310"/>
        <dbReference type="EC" id="2.7.7.77"/>
    </reaction>
</comment>
<dbReference type="GO" id="GO:0006777">
    <property type="term" value="P:Mo-molybdopterin cofactor biosynthetic process"/>
    <property type="evidence" value="ECO:0007669"/>
    <property type="project" value="UniProtKB-KW"/>
</dbReference>
<dbReference type="EMBL" id="AOMB01000033">
    <property type="protein sequence ID" value="EMA37657.1"/>
    <property type="molecule type" value="Genomic_DNA"/>
</dbReference>
<accession>M0LVQ1</accession>
<dbReference type="Proteomes" id="UP000011566">
    <property type="component" value="Unassembled WGS sequence"/>
</dbReference>
<evidence type="ECO:0000256" key="8">
    <source>
        <dbReference type="HAMAP-Rule" id="MF_00316"/>
    </source>
</evidence>
<comment type="similarity">
    <text evidence="8">Belongs to the MobA family.</text>
</comment>
<dbReference type="GO" id="GO:0061603">
    <property type="term" value="F:molybdenum cofactor guanylyltransferase activity"/>
    <property type="evidence" value="ECO:0007669"/>
    <property type="project" value="UniProtKB-EC"/>
</dbReference>
<comment type="caution">
    <text evidence="11">The sequence shown here is derived from an EMBL/GenBank/DDBJ whole genome shotgun (WGS) entry which is preliminary data.</text>
</comment>
<dbReference type="RefSeq" id="WP_007694111.1">
    <property type="nucleotide sequence ID" value="NZ_AJRK01000039.1"/>
</dbReference>
<feature type="binding site" evidence="8">
    <location>
        <position position="48"/>
    </location>
    <ligand>
        <name>GTP</name>
        <dbReference type="ChEBI" id="CHEBI:37565"/>
    </ligand>
</feature>
<keyword evidence="2 8" id="KW-0808">Transferase</keyword>
<dbReference type="AlphaFoldDB" id="M0LVQ1"/>
<keyword evidence="3 8" id="KW-0479">Metal-binding</keyword>
<dbReference type="GO" id="GO:0005737">
    <property type="term" value="C:cytoplasm"/>
    <property type="evidence" value="ECO:0007669"/>
    <property type="project" value="UniProtKB-SubCell"/>
</dbReference>
<evidence type="ECO:0000259" key="10">
    <source>
        <dbReference type="Pfam" id="PF12804"/>
    </source>
</evidence>
<keyword evidence="4 8" id="KW-0547">Nucleotide-binding</keyword>
<dbReference type="HAMAP" id="MF_00316">
    <property type="entry name" value="MobA"/>
    <property type="match status" value="1"/>
</dbReference>
<feature type="binding site" evidence="8">
    <location>
        <position position="71"/>
    </location>
    <ligand>
        <name>GTP</name>
        <dbReference type="ChEBI" id="CHEBI:37565"/>
    </ligand>
</feature>
<dbReference type="InterPro" id="IPR029044">
    <property type="entry name" value="Nucleotide-diphossugar_trans"/>
</dbReference>
<keyword evidence="7 8" id="KW-0501">Molybdenum cofactor biosynthesis</keyword>
<evidence type="ECO:0000313" key="12">
    <source>
        <dbReference type="Proteomes" id="UP000011566"/>
    </source>
</evidence>
<dbReference type="InterPro" id="IPR013482">
    <property type="entry name" value="Molybde_CF_guanTrfase"/>
</dbReference>
<dbReference type="OrthoDB" id="28434at2157"/>
<comment type="cofactor">
    <cofactor evidence="8">
        <name>Mg(2+)</name>
        <dbReference type="ChEBI" id="CHEBI:18420"/>
    </cofactor>
</comment>
<dbReference type="PATRIC" id="fig|1132509.6.peg.2691"/>
<evidence type="ECO:0000313" key="11">
    <source>
        <dbReference type="EMBL" id="EMA37657.1"/>
    </source>
</evidence>
<dbReference type="Gene3D" id="3.90.550.10">
    <property type="entry name" value="Spore Coat Polysaccharide Biosynthesis Protein SpsA, Chain A"/>
    <property type="match status" value="1"/>
</dbReference>
<proteinExistence type="inferred from homology"/>
<dbReference type="Pfam" id="PF12804">
    <property type="entry name" value="NTP_transf_3"/>
    <property type="match status" value="1"/>
</dbReference>
<evidence type="ECO:0000256" key="3">
    <source>
        <dbReference type="ARBA" id="ARBA00022723"/>
    </source>
</evidence>
<feature type="binding site" evidence="8">
    <location>
        <position position="100"/>
    </location>
    <ligand>
        <name>Mg(2+)</name>
        <dbReference type="ChEBI" id="CHEBI:18420"/>
    </ligand>
</feature>
<dbReference type="PANTHER" id="PTHR19136:SF81">
    <property type="entry name" value="MOLYBDENUM COFACTOR GUANYLYLTRANSFERASE"/>
    <property type="match status" value="1"/>
</dbReference>
<feature type="binding site" evidence="8">
    <location>
        <position position="20"/>
    </location>
    <ligand>
        <name>GTP</name>
        <dbReference type="ChEBI" id="CHEBI:37565"/>
    </ligand>
</feature>
<evidence type="ECO:0000256" key="9">
    <source>
        <dbReference type="SAM" id="MobiDB-lite"/>
    </source>
</evidence>
<evidence type="ECO:0000256" key="5">
    <source>
        <dbReference type="ARBA" id="ARBA00022842"/>
    </source>
</evidence>
<dbReference type="GO" id="GO:0005525">
    <property type="term" value="F:GTP binding"/>
    <property type="evidence" value="ECO:0007669"/>
    <property type="project" value="UniProtKB-UniRule"/>
</dbReference>
<comment type="subcellular location">
    <subcellularLocation>
        <location evidence="8">Cytoplasm</location>
    </subcellularLocation>
</comment>
<dbReference type="GO" id="GO:0046872">
    <property type="term" value="F:metal ion binding"/>
    <property type="evidence" value="ECO:0007669"/>
    <property type="project" value="UniProtKB-KW"/>
</dbReference>
<sequence>MRAGVILAGGYSTRFGEADKTLADVDGVPMIRRVATRLDGVVDELVVNCRAAQVEEIERALSEIAVEFAVDPEPDGGPLAGVRTGLAATDAAYAAVVAADMPLVDPGFVSFLFDRAAGHDAAIPRWEGRLQPTHAVYRRAAMAEAAARALSNDERRLVSALSALDHVVVEESTVRERDAGKTFTNVNTREELRRVAAEFENGAPSEPHGSDGATR</sequence>
<reference evidence="11 12" key="1">
    <citation type="journal article" date="2014" name="PLoS Genet.">
        <title>Phylogenetically driven sequencing of extremely halophilic archaea reveals strategies for static and dynamic osmo-response.</title>
        <authorList>
            <person name="Becker E.A."/>
            <person name="Seitzer P.M."/>
            <person name="Tritt A."/>
            <person name="Larsen D."/>
            <person name="Krusor M."/>
            <person name="Yao A.I."/>
            <person name="Wu D."/>
            <person name="Madern D."/>
            <person name="Eisen J.A."/>
            <person name="Darling A.E."/>
            <person name="Facciotti M.T."/>
        </authorList>
    </citation>
    <scope>NUCLEOTIDE SEQUENCE [LARGE SCALE GENOMIC DNA]</scope>
    <source>
        <strain evidence="11 12">100A6</strain>
    </source>
</reference>
<evidence type="ECO:0000256" key="1">
    <source>
        <dbReference type="ARBA" id="ARBA00022490"/>
    </source>
</evidence>
<dbReference type="eggNOG" id="arCOG01872">
    <property type="taxonomic scope" value="Archaea"/>
</dbReference>
<feature type="domain" description="MobA-like NTP transferase" evidence="10">
    <location>
        <begin position="4"/>
        <end position="161"/>
    </location>
</feature>
<gene>
    <name evidence="8" type="primary">mobA</name>
    <name evidence="11" type="ORF">C447_11815</name>
</gene>